<comment type="caution">
    <text evidence="6">The sequence shown here is derived from an EMBL/GenBank/DDBJ whole genome shotgun (WGS) entry which is preliminary data.</text>
</comment>
<sequence>MDIPMNNVTARQLEALIAVADLGSFTEAAEKLHLSQPSLSHLVRQLEDILGVKLFERTTRKVRLSEPGQAFLPVAERVLARLERGMQDMRALAEGQRGRLSFAALLTVGGSLIPAAMAEFQSRYPDIGLEYLEESDEPIYQQVMAGDVDFGVSVAPAAVDEVDFQPIYKDYLYFVCSPRHPLAEADEVSWHQIVEWPFIAMKTRTSMRRLTERGFEIAGKPMTPVQVAAYQSTILGMVANDIGVSALPSSLKMMFRRDDVCLIPIRERLYRDIGVLTSRRRELSLAAERFIEVLKEVVEANRSLLPSPAVDRESSS</sequence>
<dbReference type="PANTHER" id="PTHR30419">
    <property type="entry name" value="HTH-TYPE TRANSCRIPTIONAL REGULATOR YBHD"/>
    <property type="match status" value="1"/>
</dbReference>
<dbReference type="Gene3D" id="1.10.10.10">
    <property type="entry name" value="Winged helix-like DNA-binding domain superfamily/Winged helix DNA-binding domain"/>
    <property type="match status" value="1"/>
</dbReference>
<dbReference type="SUPFAM" id="SSF53850">
    <property type="entry name" value="Periplasmic binding protein-like II"/>
    <property type="match status" value="1"/>
</dbReference>
<evidence type="ECO:0000256" key="3">
    <source>
        <dbReference type="ARBA" id="ARBA00023125"/>
    </source>
</evidence>
<dbReference type="PRINTS" id="PR00039">
    <property type="entry name" value="HTHLYSR"/>
</dbReference>
<protein>
    <submittedName>
        <fullName evidence="6">Transcriptional regulator</fullName>
    </submittedName>
</protein>
<dbReference type="InterPro" id="IPR005119">
    <property type="entry name" value="LysR_subst-bd"/>
</dbReference>
<feature type="domain" description="HTH lysR-type" evidence="5">
    <location>
        <begin position="8"/>
        <end position="65"/>
    </location>
</feature>
<comment type="similarity">
    <text evidence="1">Belongs to the LysR transcriptional regulatory family.</text>
</comment>
<dbReference type="InterPro" id="IPR000847">
    <property type="entry name" value="LysR_HTH_N"/>
</dbReference>
<evidence type="ECO:0000313" key="7">
    <source>
        <dbReference type="Proteomes" id="UP000646745"/>
    </source>
</evidence>
<evidence type="ECO:0000256" key="1">
    <source>
        <dbReference type="ARBA" id="ARBA00009437"/>
    </source>
</evidence>
<dbReference type="Pfam" id="PF03466">
    <property type="entry name" value="LysR_substrate"/>
    <property type="match status" value="1"/>
</dbReference>
<keyword evidence="3" id="KW-0238">DNA-binding</keyword>
<keyword evidence="4" id="KW-0804">Transcription</keyword>
<gene>
    <name evidence="6" type="primary">dhcR</name>
    <name evidence="6" type="ORF">GCM10009038_11730</name>
</gene>
<dbReference type="InterPro" id="IPR036390">
    <property type="entry name" value="WH_DNA-bd_sf"/>
</dbReference>
<evidence type="ECO:0000313" key="6">
    <source>
        <dbReference type="EMBL" id="GHB14883.1"/>
    </source>
</evidence>
<dbReference type="SUPFAM" id="SSF46785">
    <property type="entry name" value="Winged helix' DNA-binding domain"/>
    <property type="match status" value="1"/>
</dbReference>
<dbReference type="CDD" id="cd08440">
    <property type="entry name" value="PBP2_LTTR_like_4"/>
    <property type="match status" value="1"/>
</dbReference>
<accession>A0ABQ3DWW8</accession>
<keyword evidence="2" id="KW-0805">Transcription regulation</keyword>
<dbReference type="InterPro" id="IPR050950">
    <property type="entry name" value="HTH-type_LysR_regulators"/>
</dbReference>
<dbReference type="PANTHER" id="PTHR30419:SF8">
    <property type="entry name" value="NITROGEN ASSIMILATION TRANSCRIPTIONAL ACTIVATOR-RELATED"/>
    <property type="match status" value="1"/>
</dbReference>
<name>A0ABQ3DWW8_9GAMM</name>
<reference evidence="7" key="1">
    <citation type="journal article" date="2019" name="Int. J. Syst. Evol. Microbiol.">
        <title>The Global Catalogue of Microorganisms (GCM) 10K type strain sequencing project: providing services to taxonomists for standard genome sequencing and annotation.</title>
        <authorList>
            <consortium name="The Broad Institute Genomics Platform"/>
            <consortium name="The Broad Institute Genome Sequencing Center for Infectious Disease"/>
            <person name="Wu L."/>
            <person name="Ma J."/>
        </authorList>
    </citation>
    <scope>NUCLEOTIDE SEQUENCE [LARGE SCALE GENOMIC DNA]</scope>
    <source>
        <strain evidence="7">KCTC 32998</strain>
    </source>
</reference>
<dbReference type="Gene3D" id="3.40.190.290">
    <property type="match status" value="1"/>
</dbReference>
<evidence type="ECO:0000256" key="4">
    <source>
        <dbReference type="ARBA" id="ARBA00023163"/>
    </source>
</evidence>
<evidence type="ECO:0000259" key="5">
    <source>
        <dbReference type="PROSITE" id="PS50931"/>
    </source>
</evidence>
<dbReference type="InterPro" id="IPR036388">
    <property type="entry name" value="WH-like_DNA-bd_sf"/>
</dbReference>
<proteinExistence type="inferred from homology"/>
<dbReference type="Pfam" id="PF00126">
    <property type="entry name" value="HTH_1"/>
    <property type="match status" value="1"/>
</dbReference>
<dbReference type="PROSITE" id="PS50931">
    <property type="entry name" value="HTH_LYSR"/>
    <property type="match status" value="1"/>
</dbReference>
<dbReference type="Proteomes" id="UP000646745">
    <property type="component" value="Unassembled WGS sequence"/>
</dbReference>
<dbReference type="EMBL" id="BMZI01000002">
    <property type="protein sequence ID" value="GHB14883.1"/>
    <property type="molecule type" value="Genomic_DNA"/>
</dbReference>
<organism evidence="6 7">
    <name type="scientific">Salinicola rhizosphaerae</name>
    <dbReference type="NCBI Taxonomy" id="1443141"/>
    <lineage>
        <taxon>Bacteria</taxon>
        <taxon>Pseudomonadati</taxon>
        <taxon>Pseudomonadota</taxon>
        <taxon>Gammaproteobacteria</taxon>
        <taxon>Oceanospirillales</taxon>
        <taxon>Halomonadaceae</taxon>
        <taxon>Salinicola</taxon>
    </lineage>
</organism>
<evidence type="ECO:0000256" key="2">
    <source>
        <dbReference type="ARBA" id="ARBA00023015"/>
    </source>
</evidence>
<keyword evidence="7" id="KW-1185">Reference proteome</keyword>